<dbReference type="PANTHER" id="PTHR45453">
    <property type="entry name" value="PHOSPHATE REGULON SENSOR PROTEIN PHOR"/>
    <property type="match status" value="1"/>
</dbReference>
<dbReference type="AlphaFoldDB" id="A0A0D6JCV8"/>
<dbReference type="InterPro" id="IPR003661">
    <property type="entry name" value="HisK_dim/P_dom"/>
</dbReference>
<evidence type="ECO:0000256" key="7">
    <source>
        <dbReference type="ARBA" id="ARBA00022741"/>
    </source>
</evidence>
<evidence type="ECO:0000256" key="10">
    <source>
        <dbReference type="ARBA" id="ARBA00023012"/>
    </source>
</evidence>
<keyword evidence="14" id="KW-1185">Reference proteome</keyword>
<comment type="subcellular location">
    <subcellularLocation>
        <location evidence="2">Cell membrane</location>
    </subcellularLocation>
</comment>
<dbReference type="GO" id="GO:0004721">
    <property type="term" value="F:phosphoprotein phosphatase activity"/>
    <property type="evidence" value="ECO:0007669"/>
    <property type="project" value="TreeGrafter"/>
</dbReference>
<dbReference type="SUPFAM" id="SSF55874">
    <property type="entry name" value="ATPase domain of HSP90 chaperone/DNA topoisomerase II/histidine kinase"/>
    <property type="match status" value="1"/>
</dbReference>
<organism evidence="13 14">
    <name type="scientific">Candidatus Filomicrobium marinum</name>
    <dbReference type="NCBI Taxonomy" id="1608628"/>
    <lineage>
        <taxon>Bacteria</taxon>
        <taxon>Pseudomonadati</taxon>
        <taxon>Pseudomonadota</taxon>
        <taxon>Alphaproteobacteria</taxon>
        <taxon>Hyphomicrobiales</taxon>
        <taxon>Hyphomicrobiaceae</taxon>
        <taxon>Filomicrobium</taxon>
    </lineage>
</organism>
<dbReference type="CDD" id="cd00082">
    <property type="entry name" value="HisKA"/>
    <property type="match status" value="1"/>
</dbReference>
<comment type="catalytic activity">
    <reaction evidence="1">
        <text>ATP + protein L-histidine = ADP + protein N-phospho-L-histidine.</text>
        <dbReference type="EC" id="2.7.13.3"/>
    </reaction>
</comment>
<keyword evidence="6" id="KW-0808">Transferase</keyword>
<evidence type="ECO:0000256" key="6">
    <source>
        <dbReference type="ARBA" id="ARBA00022679"/>
    </source>
</evidence>
<keyword evidence="11" id="KW-0472">Membrane</keyword>
<dbReference type="SMART" id="SM00388">
    <property type="entry name" value="HisKA"/>
    <property type="match status" value="1"/>
</dbReference>
<evidence type="ECO:0000259" key="12">
    <source>
        <dbReference type="PROSITE" id="PS50109"/>
    </source>
</evidence>
<dbReference type="InterPro" id="IPR036097">
    <property type="entry name" value="HisK_dim/P_sf"/>
</dbReference>
<accession>A0A0D6JCV8</accession>
<dbReference type="GO" id="GO:0016036">
    <property type="term" value="P:cellular response to phosphate starvation"/>
    <property type="evidence" value="ECO:0007669"/>
    <property type="project" value="TreeGrafter"/>
</dbReference>
<sequence>MLSPRNLALLLATVVATLWCILSTGTGLEGIAFAAAIFPPAPKSLESGEEETSNDSGNYQSWRAVIDALPVAALALDADNIIVHHNALMTDLFPRTRDGLALSQVCRNPELMDAVGEYGNAPTASPEPVVVHLVDRVPVNRRIQATVSVLSRASRDPTLPALLVTFRDLTQQDKIEQMRVDFVANASHELRTPLASLLGYVETLQGAARDDAKARERFLGIMWKQAQRMTRLIDDLLSLSRIEMRLHLPPKDVVDLNEVATYIVQTFEPLATPQKITIELNKLEGPARIQGERDEIVQVLQNLVQNGVRYGREGGYVRVSVTREKSQGNRAARLKVDVADNGVGIAPEHLPRLTERFYRANVTSSREKGGTGLGLAIVKNIVLRHRGQLRIASNVGEGSTFTVIFNELGPQET</sequence>
<feature type="domain" description="Histidine kinase" evidence="12">
    <location>
        <begin position="185"/>
        <end position="409"/>
    </location>
</feature>
<keyword evidence="8 13" id="KW-0418">Kinase</keyword>
<keyword evidence="9" id="KW-0067">ATP-binding</keyword>
<dbReference type="PROSITE" id="PS50109">
    <property type="entry name" value="HIS_KIN"/>
    <property type="match status" value="1"/>
</dbReference>
<dbReference type="Gene3D" id="3.30.565.10">
    <property type="entry name" value="Histidine kinase-like ATPase, C-terminal domain"/>
    <property type="match status" value="1"/>
</dbReference>
<name>A0A0D6JCV8_9HYPH</name>
<reference evidence="14" key="1">
    <citation type="submission" date="2015-02" db="EMBL/GenBank/DDBJ databases">
        <authorList>
            <person name="Chooi Y.-H."/>
        </authorList>
    </citation>
    <scope>NUCLEOTIDE SEQUENCE [LARGE SCALE GENOMIC DNA]</scope>
    <source>
        <strain evidence="14">strain Y</strain>
    </source>
</reference>
<dbReference type="FunFam" id="3.30.565.10:FF:000006">
    <property type="entry name" value="Sensor histidine kinase WalK"/>
    <property type="match status" value="1"/>
</dbReference>
<dbReference type="InterPro" id="IPR050351">
    <property type="entry name" value="BphY/WalK/GraS-like"/>
</dbReference>
<evidence type="ECO:0000256" key="5">
    <source>
        <dbReference type="ARBA" id="ARBA00022553"/>
    </source>
</evidence>
<dbReference type="Pfam" id="PF02518">
    <property type="entry name" value="HATPase_c"/>
    <property type="match status" value="1"/>
</dbReference>
<keyword evidence="7" id="KW-0547">Nucleotide-binding</keyword>
<dbReference type="GO" id="GO:0005886">
    <property type="term" value="C:plasma membrane"/>
    <property type="evidence" value="ECO:0007669"/>
    <property type="project" value="UniProtKB-SubCell"/>
</dbReference>
<dbReference type="InterPro" id="IPR004358">
    <property type="entry name" value="Sig_transdc_His_kin-like_C"/>
</dbReference>
<evidence type="ECO:0000256" key="9">
    <source>
        <dbReference type="ARBA" id="ARBA00022840"/>
    </source>
</evidence>
<dbReference type="OrthoDB" id="9813151at2"/>
<evidence type="ECO:0000313" key="13">
    <source>
        <dbReference type="EMBL" id="CPR17559.1"/>
    </source>
</evidence>
<dbReference type="SUPFAM" id="SSF47384">
    <property type="entry name" value="Homodimeric domain of signal transducing histidine kinase"/>
    <property type="match status" value="1"/>
</dbReference>
<evidence type="ECO:0000256" key="8">
    <source>
        <dbReference type="ARBA" id="ARBA00022777"/>
    </source>
</evidence>
<dbReference type="Pfam" id="PF00512">
    <property type="entry name" value="HisKA"/>
    <property type="match status" value="1"/>
</dbReference>
<evidence type="ECO:0000256" key="3">
    <source>
        <dbReference type="ARBA" id="ARBA00012438"/>
    </source>
</evidence>
<dbReference type="Proteomes" id="UP000033187">
    <property type="component" value="Chromosome 1"/>
</dbReference>
<evidence type="ECO:0000256" key="2">
    <source>
        <dbReference type="ARBA" id="ARBA00004236"/>
    </source>
</evidence>
<dbReference type="EC" id="2.7.13.3" evidence="3"/>
<dbReference type="PRINTS" id="PR00344">
    <property type="entry name" value="BCTRLSENSOR"/>
</dbReference>
<keyword evidence="10" id="KW-0902">Two-component regulatory system</keyword>
<gene>
    <name evidence="13" type="ORF">YBN1229_v1_1312</name>
</gene>
<dbReference type="InterPro" id="IPR003594">
    <property type="entry name" value="HATPase_dom"/>
</dbReference>
<dbReference type="KEGG" id="fil:BN1229_v1_1313"/>
<dbReference type="KEGG" id="fiy:BN1229_v1_1312"/>
<dbReference type="PANTHER" id="PTHR45453:SF1">
    <property type="entry name" value="PHOSPHATE REGULON SENSOR PROTEIN PHOR"/>
    <property type="match status" value="1"/>
</dbReference>
<dbReference type="RefSeq" id="WP_052743740.1">
    <property type="nucleotide sequence ID" value="NZ_LN829118.1"/>
</dbReference>
<keyword evidence="5" id="KW-0597">Phosphoprotein</keyword>
<evidence type="ECO:0000256" key="11">
    <source>
        <dbReference type="ARBA" id="ARBA00023136"/>
    </source>
</evidence>
<dbReference type="SUPFAM" id="SSF55785">
    <property type="entry name" value="PYP-like sensor domain (PAS domain)"/>
    <property type="match status" value="1"/>
</dbReference>
<dbReference type="FunFam" id="1.10.287.130:FF:000008">
    <property type="entry name" value="Two-component sensor histidine kinase"/>
    <property type="match status" value="1"/>
</dbReference>
<evidence type="ECO:0000256" key="4">
    <source>
        <dbReference type="ARBA" id="ARBA00022475"/>
    </source>
</evidence>
<dbReference type="GO" id="GO:0005524">
    <property type="term" value="F:ATP binding"/>
    <property type="evidence" value="ECO:0007669"/>
    <property type="project" value="UniProtKB-KW"/>
</dbReference>
<dbReference type="InterPro" id="IPR005467">
    <property type="entry name" value="His_kinase_dom"/>
</dbReference>
<dbReference type="Gene3D" id="1.10.287.130">
    <property type="match status" value="1"/>
</dbReference>
<dbReference type="EMBL" id="LN829119">
    <property type="protein sequence ID" value="CPR17559.1"/>
    <property type="molecule type" value="Genomic_DNA"/>
</dbReference>
<dbReference type="InterPro" id="IPR035965">
    <property type="entry name" value="PAS-like_dom_sf"/>
</dbReference>
<protein>
    <recommendedName>
        <fullName evidence="3">histidine kinase</fullName>
        <ecNumber evidence="3">2.7.13.3</ecNumber>
    </recommendedName>
</protein>
<keyword evidence="4" id="KW-1003">Cell membrane</keyword>
<dbReference type="SMART" id="SM00387">
    <property type="entry name" value="HATPase_c"/>
    <property type="match status" value="1"/>
</dbReference>
<evidence type="ECO:0000256" key="1">
    <source>
        <dbReference type="ARBA" id="ARBA00000085"/>
    </source>
</evidence>
<evidence type="ECO:0000313" key="14">
    <source>
        <dbReference type="Proteomes" id="UP000033187"/>
    </source>
</evidence>
<dbReference type="GO" id="GO:0000155">
    <property type="term" value="F:phosphorelay sensor kinase activity"/>
    <property type="evidence" value="ECO:0007669"/>
    <property type="project" value="InterPro"/>
</dbReference>
<dbReference type="InterPro" id="IPR036890">
    <property type="entry name" value="HATPase_C_sf"/>
</dbReference>
<proteinExistence type="predicted"/>